<dbReference type="Pfam" id="PF24681">
    <property type="entry name" value="Kelch_KLHDC2_KLHL20_DRC7"/>
    <property type="match status" value="1"/>
</dbReference>
<dbReference type="EMBL" id="JBHTIC010000006">
    <property type="protein sequence ID" value="MFD0761578.1"/>
    <property type="molecule type" value="Genomic_DNA"/>
</dbReference>
<protein>
    <submittedName>
        <fullName evidence="3">Carboxypeptidase-like regulatory domain-containing protein</fullName>
    </submittedName>
</protein>
<dbReference type="InterPro" id="IPR051746">
    <property type="entry name" value="Kelch_domain_containing_8"/>
</dbReference>
<dbReference type="SMART" id="SM00612">
    <property type="entry name" value="Kelch"/>
    <property type="match status" value="2"/>
</dbReference>
<reference evidence="4" key="1">
    <citation type="journal article" date="2019" name="Int. J. Syst. Evol. Microbiol.">
        <title>The Global Catalogue of Microorganisms (GCM) 10K type strain sequencing project: providing services to taxonomists for standard genome sequencing and annotation.</title>
        <authorList>
            <consortium name="The Broad Institute Genomics Platform"/>
            <consortium name="The Broad Institute Genome Sequencing Center for Infectious Disease"/>
            <person name="Wu L."/>
            <person name="Ma J."/>
        </authorList>
    </citation>
    <scope>NUCLEOTIDE SEQUENCE [LARGE SCALE GENOMIC DNA]</scope>
    <source>
        <strain evidence="4">CCUG 60022</strain>
    </source>
</reference>
<dbReference type="RefSeq" id="WP_386781710.1">
    <property type="nucleotide sequence ID" value="NZ_JBHTIC010000006.1"/>
</dbReference>
<comment type="caution">
    <text evidence="3">The sequence shown here is derived from an EMBL/GenBank/DDBJ whole genome shotgun (WGS) entry which is preliminary data.</text>
</comment>
<evidence type="ECO:0000313" key="4">
    <source>
        <dbReference type="Proteomes" id="UP001597032"/>
    </source>
</evidence>
<dbReference type="InterPro" id="IPR008969">
    <property type="entry name" value="CarboxyPept-like_regulatory"/>
</dbReference>
<sequence>MKATTIICFLLSSFWSYSQYIEGTVLDTQTNKPIEGVHVFMKGINRGTLTNYKGNYHLKFPYKIVKSDTIRFSHVAYGILEIPFIAGKNNYSIYLLKDVNALKEIKVSNKINLKPSIKFNVLAEMKKGVYSFGSILKDKHIYVFGGDVSYEEDRFKKLIEFNPEISFKDFLRKGVNFSKESYSGAIQRYDINNNRWEKLNIKFRKRAYHNAHLIDNKFYILGGKRSSISKKREYLDDKIEVLNLETNKIKIDDTNPHQAVDFASCVYKGNIIVMGGSISKNKLGVKQYSNTVHLYEVNSGFWYHLGNMPVSKETQGVLVNDKFYLIGGYNKVPLSSIESYNLITGKWKKEGELFEGVSKPALANYENIIYIFDTDKIVTFNILTNELNQYSIDLNLKEAKLYYFNHKLYILGGFNKTNYSFYPSRALYSIDIDEFNKTKIEKSKKIH</sequence>
<dbReference type="Gene3D" id="2.120.10.80">
    <property type="entry name" value="Kelch-type beta propeller"/>
    <property type="match status" value="1"/>
</dbReference>
<evidence type="ECO:0000313" key="3">
    <source>
        <dbReference type="EMBL" id="MFD0761578.1"/>
    </source>
</evidence>
<dbReference type="Gene3D" id="2.60.40.1120">
    <property type="entry name" value="Carboxypeptidase-like, regulatory domain"/>
    <property type="match status" value="1"/>
</dbReference>
<dbReference type="InterPro" id="IPR015915">
    <property type="entry name" value="Kelch-typ_b-propeller"/>
</dbReference>
<evidence type="ECO:0000256" key="2">
    <source>
        <dbReference type="ARBA" id="ARBA00022737"/>
    </source>
</evidence>
<dbReference type="PANTHER" id="PTHR46260:SF3">
    <property type="entry name" value="RING-TYPE DOMAIN-CONTAINING PROTEIN"/>
    <property type="match status" value="1"/>
</dbReference>
<gene>
    <name evidence="3" type="ORF">ACFQZW_05745</name>
</gene>
<dbReference type="SUPFAM" id="SSF49464">
    <property type="entry name" value="Carboxypeptidase regulatory domain-like"/>
    <property type="match status" value="1"/>
</dbReference>
<keyword evidence="4" id="KW-1185">Reference proteome</keyword>
<dbReference type="Pfam" id="PF13715">
    <property type="entry name" value="CarbopepD_reg_2"/>
    <property type="match status" value="1"/>
</dbReference>
<dbReference type="Proteomes" id="UP001597032">
    <property type="component" value="Unassembled WGS sequence"/>
</dbReference>
<evidence type="ECO:0000256" key="1">
    <source>
        <dbReference type="ARBA" id="ARBA00022441"/>
    </source>
</evidence>
<dbReference type="PANTHER" id="PTHR46260">
    <property type="entry name" value="RING-TYPE DOMAIN-CONTAINING PROTEIN"/>
    <property type="match status" value="1"/>
</dbReference>
<keyword evidence="2" id="KW-0677">Repeat</keyword>
<dbReference type="InterPro" id="IPR006652">
    <property type="entry name" value="Kelch_1"/>
</dbReference>
<organism evidence="3 4">
    <name type="scientific">Lutibacter aestuarii</name>
    <dbReference type="NCBI Taxonomy" id="861111"/>
    <lineage>
        <taxon>Bacteria</taxon>
        <taxon>Pseudomonadati</taxon>
        <taxon>Bacteroidota</taxon>
        <taxon>Flavobacteriia</taxon>
        <taxon>Flavobacteriales</taxon>
        <taxon>Flavobacteriaceae</taxon>
        <taxon>Lutibacter</taxon>
    </lineage>
</organism>
<keyword evidence="1" id="KW-0880">Kelch repeat</keyword>
<name>A0ABW2Z4N8_9FLAO</name>
<proteinExistence type="predicted"/>
<accession>A0ABW2Z4N8</accession>
<dbReference type="SUPFAM" id="SSF117281">
    <property type="entry name" value="Kelch motif"/>
    <property type="match status" value="1"/>
</dbReference>